<dbReference type="Gene3D" id="3.40.50.1860">
    <property type="match status" value="2"/>
</dbReference>
<dbReference type="Pfam" id="PF01177">
    <property type="entry name" value="Asp_Glu_race"/>
    <property type="match status" value="1"/>
</dbReference>
<dbReference type="GO" id="GO:0009252">
    <property type="term" value="P:peptidoglycan biosynthetic process"/>
    <property type="evidence" value="ECO:0007669"/>
    <property type="project" value="UniProtKB-UniRule"/>
</dbReference>
<dbReference type="AlphaFoldDB" id="A0A849AC11"/>
<reference evidence="9 10" key="1">
    <citation type="submission" date="2020-05" db="EMBL/GenBank/DDBJ databases">
        <title>Nakamurella sp. DB0629 isolated from air conditioner.</title>
        <authorList>
            <person name="Kim D.H."/>
            <person name="Kim D.-U."/>
        </authorList>
    </citation>
    <scope>NUCLEOTIDE SEQUENCE [LARGE SCALE GENOMIC DNA]</scope>
    <source>
        <strain evidence="9 10">DB0629</strain>
    </source>
</reference>
<evidence type="ECO:0000313" key="10">
    <source>
        <dbReference type="Proteomes" id="UP000562984"/>
    </source>
</evidence>
<dbReference type="EMBL" id="JABEND010000011">
    <property type="protein sequence ID" value="NNG37243.1"/>
    <property type="molecule type" value="Genomic_DNA"/>
</dbReference>
<comment type="caution">
    <text evidence="9">The sequence shown here is derived from an EMBL/GenBank/DDBJ whole genome shotgun (WGS) entry which is preliminary data.</text>
</comment>
<evidence type="ECO:0000256" key="1">
    <source>
        <dbReference type="ARBA" id="ARBA00001602"/>
    </source>
</evidence>
<keyword evidence="4 7" id="KW-0573">Peptidoglycan synthesis</keyword>
<dbReference type="InterPro" id="IPR001920">
    <property type="entry name" value="Asp/Glu_race"/>
</dbReference>
<keyword evidence="5 7" id="KW-0413">Isomerase</keyword>
<feature type="region of interest" description="Disordered" evidence="8">
    <location>
        <begin position="1"/>
        <end position="30"/>
    </location>
</feature>
<comment type="pathway">
    <text evidence="7">Cell wall biogenesis; peptidoglycan biosynthesis.</text>
</comment>
<dbReference type="InterPro" id="IPR015942">
    <property type="entry name" value="Asp/Glu/hydantoin_racemase"/>
</dbReference>
<sequence>MAGPPARCAGRGARGVPGGQGGRPAAQAGGRLSVDAGAPIGVFDSGVGGLTTARAIIDLLPQESISYLGDTANAPYGPQPADAIRDHALAATDSLVGSGVKMLVIACNSAAAAGVTELARRRYQIPVLEVVTPAVRRALAVSRADRIGVIATVATVQSQAYPQAFELFKDRPLQVWQQACPSFVDFVERGITSGRQITGLAQAYLDPLQRADIDTLVLGCTHYPLLAGVLQYVLGERVTLVSSSEETARDVFKVLTESDLLAPPDQQPVRDFDATGDADAFRRLGRRFLGPEVAAVPW</sequence>
<comment type="function">
    <text evidence="7">Provides the (R)-glutamate required for cell wall biosynthesis.</text>
</comment>
<evidence type="ECO:0000313" key="9">
    <source>
        <dbReference type="EMBL" id="NNG37243.1"/>
    </source>
</evidence>
<proteinExistence type="inferred from homology"/>
<dbReference type="GO" id="GO:0008881">
    <property type="term" value="F:glutamate racemase activity"/>
    <property type="evidence" value="ECO:0007669"/>
    <property type="project" value="UniProtKB-UniRule"/>
</dbReference>
<comment type="catalytic activity">
    <reaction evidence="1 7">
        <text>L-glutamate = D-glutamate</text>
        <dbReference type="Rhea" id="RHEA:12813"/>
        <dbReference type="ChEBI" id="CHEBI:29985"/>
        <dbReference type="ChEBI" id="CHEBI:29986"/>
        <dbReference type="EC" id="5.1.1.3"/>
    </reaction>
</comment>
<dbReference type="UniPathway" id="UPA00219"/>
<feature type="active site" description="Proton donor/acceptor" evidence="7">
    <location>
        <position position="220"/>
    </location>
</feature>
<dbReference type="Proteomes" id="UP000562984">
    <property type="component" value="Unassembled WGS sequence"/>
</dbReference>
<dbReference type="FunFam" id="3.40.50.1860:FF:000001">
    <property type="entry name" value="Glutamate racemase"/>
    <property type="match status" value="1"/>
</dbReference>
<dbReference type="EC" id="5.1.1.3" evidence="2 7"/>
<evidence type="ECO:0000256" key="4">
    <source>
        <dbReference type="ARBA" id="ARBA00022984"/>
    </source>
</evidence>
<feature type="compositionally biased region" description="Low complexity" evidence="8">
    <location>
        <begin position="1"/>
        <end position="11"/>
    </location>
</feature>
<feature type="binding site" evidence="7">
    <location>
        <begin position="221"/>
        <end position="222"/>
    </location>
    <ligand>
        <name>substrate</name>
    </ligand>
</feature>
<evidence type="ECO:0000256" key="3">
    <source>
        <dbReference type="ARBA" id="ARBA00022960"/>
    </source>
</evidence>
<organism evidence="9 10">
    <name type="scientific">Nakamurella aerolata</name>
    <dbReference type="NCBI Taxonomy" id="1656892"/>
    <lineage>
        <taxon>Bacteria</taxon>
        <taxon>Bacillati</taxon>
        <taxon>Actinomycetota</taxon>
        <taxon>Actinomycetes</taxon>
        <taxon>Nakamurellales</taxon>
        <taxon>Nakamurellaceae</taxon>
        <taxon>Nakamurella</taxon>
    </lineage>
</organism>
<dbReference type="HAMAP" id="MF_00258">
    <property type="entry name" value="Glu_racemase"/>
    <property type="match status" value="1"/>
</dbReference>
<feature type="binding site" evidence="7">
    <location>
        <begin position="108"/>
        <end position="109"/>
    </location>
    <ligand>
        <name>substrate</name>
    </ligand>
</feature>
<feature type="binding site" evidence="7">
    <location>
        <begin position="44"/>
        <end position="45"/>
    </location>
    <ligand>
        <name>substrate</name>
    </ligand>
</feature>
<accession>A0A849AC11</accession>
<feature type="compositionally biased region" description="Gly residues" evidence="8">
    <location>
        <begin position="12"/>
        <end position="22"/>
    </location>
</feature>
<name>A0A849AC11_9ACTN</name>
<keyword evidence="6 7" id="KW-0961">Cell wall biogenesis/degradation</keyword>
<gene>
    <name evidence="7" type="primary">murI</name>
    <name evidence="9" type="ORF">HKD39_16335</name>
</gene>
<keyword evidence="3 7" id="KW-0133">Cell shape</keyword>
<feature type="active site" description="Proton donor/acceptor" evidence="7">
    <location>
        <position position="107"/>
    </location>
</feature>
<protein>
    <recommendedName>
        <fullName evidence="2 7">Glutamate racemase</fullName>
        <ecNumber evidence="2 7">5.1.1.3</ecNumber>
    </recommendedName>
</protein>
<evidence type="ECO:0000256" key="5">
    <source>
        <dbReference type="ARBA" id="ARBA00023235"/>
    </source>
</evidence>
<keyword evidence="10" id="KW-1185">Reference proteome</keyword>
<evidence type="ECO:0000256" key="2">
    <source>
        <dbReference type="ARBA" id="ARBA00013090"/>
    </source>
</evidence>
<evidence type="ECO:0000256" key="6">
    <source>
        <dbReference type="ARBA" id="ARBA00023316"/>
    </source>
</evidence>
<dbReference type="GO" id="GO:0071555">
    <property type="term" value="P:cell wall organization"/>
    <property type="evidence" value="ECO:0007669"/>
    <property type="project" value="UniProtKB-KW"/>
</dbReference>
<dbReference type="SUPFAM" id="SSF53681">
    <property type="entry name" value="Aspartate/glutamate racemase"/>
    <property type="match status" value="2"/>
</dbReference>
<comment type="similarity">
    <text evidence="7">Belongs to the aspartate/glutamate racemases family.</text>
</comment>
<evidence type="ECO:0000256" key="8">
    <source>
        <dbReference type="SAM" id="MobiDB-lite"/>
    </source>
</evidence>
<feature type="binding site" evidence="7">
    <location>
        <begin position="76"/>
        <end position="77"/>
    </location>
    <ligand>
        <name>substrate</name>
    </ligand>
</feature>
<dbReference type="GO" id="GO:0008360">
    <property type="term" value="P:regulation of cell shape"/>
    <property type="evidence" value="ECO:0007669"/>
    <property type="project" value="UniProtKB-KW"/>
</dbReference>
<dbReference type="NCBIfam" id="TIGR00067">
    <property type="entry name" value="glut_race"/>
    <property type="match status" value="1"/>
</dbReference>
<dbReference type="PANTHER" id="PTHR21198:SF2">
    <property type="entry name" value="GLUTAMATE RACEMASE"/>
    <property type="match status" value="1"/>
</dbReference>
<dbReference type="PANTHER" id="PTHR21198">
    <property type="entry name" value="GLUTAMATE RACEMASE"/>
    <property type="match status" value="1"/>
</dbReference>
<dbReference type="PROSITE" id="PS00924">
    <property type="entry name" value="ASP_GLU_RACEMASE_2"/>
    <property type="match status" value="1"/>
</dbReference>
<dbReference type="InterPro" id="IPR004391">
    <property type="entry name" value="Glu_race"/>
</dbReference>
<evidence type="ECO:0000256" key="7">
    <source>
        <dbReference type="HAMAP-Rule" id="MF_00258"/>
    </source>
</evidence>
<dbReference type="InterPro" id="IPR033134">
    <property type="entry name" value="Asp/Glu_racemase_AS_2"/>
</dbReference>